<organism evidence="9 10">
    <name type="scientific">Trichostrongylus colubriformis</name>
    <name type="common">Black scour worm</name>
    <dbReference type="NCBI Taxonomy" id="6319"/>
    <lineage>
        <taxon>Eukaryota</taxon>
        <taxon>Metazoa</taxon>
        <taxon>Ecdysozoa</taxon>
        <taxon>Nematoda</taxon>
        <taxon>Chromadorea</taxon>
        <taxon>Rhabditida</taxon>
        <taxon>Rhabditina</taxon>
        <taxon>Rhabditomorpha</taxon>
        <taxon>Strongyloidea</taxon>
        <taxon>Trichostrongylidae</taxon>
        <taxon>Trichostrongylus</taxon>
    </lineage>
</organism>
<dbReference type="EMBL" id="WIXE01008165">
    <property type="protein sequence ID" value="KAK5979629.1"/>
    <property type="molecule type" value="Genomic_DNA"/>
</dbReference>
<feature type="transmembrane region" description="Helical" evidence="7">
    <location>
        <begin position="397"/>
        <end position="415"/>
    </location>
</feature>
<evidence type="ECO:0000256" key="3">
    <source>
        <dbReference type="ARBA" id="ARBA00022989"/>
    </source>
</evidence>
<accession>A0AAN8FML9</accession>
<comment type="subcellular location">
    <subcellularLocation>
        <location evidence="1">Membrane</location>
        <topology evidence="1">Multi-pass membrane protein</topology>
    </subcellularLocation>
</comment>
<evidence type="ECO:0000259" key="8">
    <source>
        <dbReference type="Pfam" id="PF01490"/>
    </source>
</evidence>
<dbReference type="GO" id="GO:0016020">
    <property type="term" value="C:membrane"/>
    <property type="evidence" value="ECO:0007669"/>
    <property type="project" value="UniProtKB-SubCell"/>
</dbReference>
<feature type="transmembrane region" description="Helical" evidence="7">
    <location>
        <begin position="40"/>
        <end position="62"/>
    </location>
</feature>
<feature type="domain" description="Amino acid transporter transmembrane" evidence="8">
    <location>
        <begin position="11"/>
        <end position="468"/>
    </location>
</feature>
<feature type="transmembrane region" description="Helical" evidence="7">
    <location>
        <begin position="275"/>
        <end position="301"/>
    </location>
</feature>
<keyword evidence="2 7" id="KW-0812">Transmembrane</keyword>
<dbReference type="AlphaFoldDB" id="A0AAN8FML9"/>
<evidence type="ECO:0000256" key="1">
    <source>
        <dbReference type="ARBA" id="ARBA00004141"/>
    </source>
</evidence>
<sequence length="495" mass="54881">MPADCPSAMYSPMMGFLYVFNLIVGTGALALPKAFQGAGYALSIVVLFFSAFISYIAATFVVESLSIGNAVSARKCKEQTRQQQSRQFDDVVITEESPSSFEINEKIEVGRMASMFLGRAGVILTYLALSIYLFGDLAIYSTTVPKSLMNVICAPVNTSNVMPMDPCRKNWPLFFHRFTVYRLCIILFVIVVTPMVIIGIQKTKYLQLATTICRWTAFTLMIVLAVAQIITSGPSGTPPAANIHGFGSLFGVTVYAFMCHHSLPALVTPMKTKSLLFFKLSGVFLLVLAFYFTLSITGSFAFSHVQDVYTLNFLHDDNTSVFYFICDHFLALFPVFTCTTNYPILATTLINNIRVLRDTILPPGSRLSSEEESLLEDDDIDEHDSRLRSSSRTIQRYDIIIPVVVIGVPTVTALLTDNVLLLATITGSYPGVAVQFLIPCSLVLYARKHTKNELKMPVPKKHASPFTSNFWPYAIVVWSFFAIIMVTLNVAGVKF</sequence>
<comment type="similarity">
    <text evidence="6">Belongs to the TMEM104 family.</text>
</comment>
<name>A0AAN8FML9_TRICO</name>
<dbReference type="PANTHER" id="PTHR16189:SF0">
    <property type="entry name" value="TRANSMEMBRANE PROTEIN 104"/>
    <property type="match status" value="1"/>
</dbReference>
<dbReference type="InterPro" id="IPR013057">
    <property type="entry name" value="AA_transpt_TM"/>
</dbReference>
<protein>
    <submittedName>
        <fullName evidence="9">Transmembrane protein</fullName>
    </submittedName>
</protein>
<comment type="caution">
    <text evidence="9">The sequence shown here is derived from an EMBL/GenBank/DDBJ whole genome shotgun (WGS) entry which is preliminary data.</text>
</comment>
<feature type="transmembrane region" description="Helical" evidence="7">
    <location>
        <begin position="116"/>
        <end position="140"/>
    </location>
</feature>
<evidence type="ECO:0000256" key="4">
    <source>
        <dbReference type="ARBA" id="ARBA00023136"/>
    </source>
</evidence>
<feature type="transmembrane region" description="Helical" evidence="7">
    <location>
        <begin position="470"/>
        <end position="491"/>
    </location>
</feature>
<keyword evidence="4 7" id="KW-0472">Membrane</keyword>
<evidence type="ECO:0000313" key="10">
    <source>
        <dbReference type="Proteomes" id="UP001331761"/>
    </source>
</evidence>
<feature type="transmembrane region" description="Helical" evidence="7">
    <location>
        <begin position="243"/>
        <end position="263"/>
    </location>
</feature>
<feature type="transmembrane region" description="Helical" evidence="7">
    <location>
        <begin position="321"/>
        <end position="344"/>
    </location>
</feature>
<keyword evidence="10" id="KW-1185">Reference proteome</keyword>
<proteinExistence type="inferred from homology"/>
<evidence type="ECO:0000313" key="9">
    <source>
        <dbReference type="EMBL" id="KAK5979629.1"/>
    </source>
</evidence>
<keyword evidence="3 7" id="KW-1133">Transmembrane helix</keyword>
<reference evidence="9 10" key="1">
    <citation type="submission" date="2019-10" db="EMBL/GenBank/DDBJ databases">
        <title>Assembly and Annotation for the nematode Trichostrongylus colubriformis.</title>
        <authorList>
            <person name="Martin J."/>
        </authorList>
    </citation>
    <scope>NUCLEOTIDE SEQUENCE [LARGE SCALE GENOMIC DNA]</scope>
    <source>
        <strain evidence="9">G859</strain>
        <tissue evidence="9">Whole worm</tissue>
    </source>
</reference>
<dbReference type="Gene3D" id="1.20.1740.10">
    <property type="entry name" value="Amino acid/polyamine transporter I"/>
    <property type="match status" value="1"/>
</dbReference>
<evidence type="ECO:0000256" key="7">
    <source>
        <dbReference type="SAM" id="Phobius"/>
    </source>
</evidence>
<dbReference type="PANTHER" id="PTHR16189">
    <property type="entry name" value="TRANSMEMBRANE PROTEIN 104-RELATED"/>
    <property type="match status" value="1"/>
</dbReference>
<gene>
    <name evidence="9" type="ORF">GCK32_004788</name>
</gene>
<evidence type="ECO:0000256" key="2">
    <source>
        <dbReference type="ARBA" id="ARBA00022692"/>
    </source>
</evidence>
<dbReference type="Proteomes" id="UP001331761">
    <property type="component" value="Unassembled WGS sequence"/>
</dbReference>
<keyword evidence="5" id="KW-0325">Glycoprotein</keyword>
<evidence type="ECO:0000256" key="5">
    <source>
        <dbReference type="ARBA" id="ARBA00023180"/>
    </source>
</evidence>
<feature type="transmembrane region" description="Helical" evidence="7">
    <location>
        <begin position="180"/>
        <end position="200"/>
    </location>
</feature>
<dbReference type="Pfam" id="PF01490">
    <property type="entry name" value="Aa_trans"/>
    <property type="match status" value="1"/>
</dbReference>
<feature type="transmembrane region" description="Helical" evidence="7">
    <location>
        <begin position="212"/>
        <end position="231"/>
    </location>
</feature>
<evidence type="ECO:0000256" key="6">
    <source>
        <dbReference type="ARBA" id="ARBA00038166"/>
    </source>
</evidence>